<comment type="caution">
    <text evidence="1">The sequence shown here is derived from an EMBL/GenBank/DDBJ whole genome shotgun (WGS) entry which is preliminary data.</text>
</comment>
<gene>
    <name evidence="1" type="ORF">T4C_13353</name>
</gene>
<evidence type="ECO:0000313" key="1">
    <source>
        <dbReference type="EMBL" id="KRZ42836.1"/>
    </source>
</evidence>
<proteinExistence type="predicted"/>
<protein>
    <submittedName>
        <fullName evidence="1">Uncharacterized protein</fullName>
    </submittedName>
</protein>
<organism evidence="1 2">
    <name type="scientific">Trichinella pseudospiralis</name>
    <name type="common">Parasitic roundworm</name>
    <dbReference type="NCBI Taxonomy" id="6337"/>
    <lineage>
        <taxon>Eukaryota</taxon>
        <taxon>Metazoa</taxon>
        <taxon>Ecdysozoa</taxon>
        <taxon>Nematoda</taxon>
        <taxon>Enoplea</taxon>
        <taxon>Dorylaimia</taxon>
        <taxon>Trichinellida</taxon>
        <taxon>Trichinellidae</taxon>
        <taxon>Trichinella</taxon>
    </lineage>
</organism>
<sequence length="318" mass="36727">MPSGIEAGQAAQTGIEAGQREIYRSSKRHPRSLFDHAPHFLNYSMEKNLTNNEERWRLYANWEQEACNKLLRKMRKRNFFLCASLVNQPWKADKSVILAFVVPSQRKRHVLYTLKAANCLCFMKLRALLFSMNQVGQLLNAVRDVYFESEAAAKQQILILLNDRRAVCSGFSGRKWKHSKEFVNFFRNASLVNQPWKADKSVILAFGVPSKRKACLVHIESSKLLVFYEAESFVVFSKETRPKEAWQFDSLDESSWPTSECCPRQEQCVLDSVAESGSIPRSLVYYMKKRTFLIRLKAGNQLTYLLKIVNLSCIAMQF</sequence>
<evidence type="ECO:0000313" key="2">
    <source>
        <dbReference type="Proteomes" id="UP000054826"/>
    </source>
</evidence>
<dbReference type="AlphaFoldDB" id="A0A0V1K6J6"/>
<dbReference type="EMBL" id="JYDV01000012">
    <property type="protein sequence ID" value="KRZ42836.1"/>
    <property type="molecule type" value="Genomic_DNA"/>
</dbReference>
<dbReference type="Proteomes" id="UP000054826">
    <property type="component" value="Unassembled WGS sequence"/>
</dbReference>
<accession>A0A0V1K6J6</accession>
<name>A0A0V1K6J6_TRIPS</name>
<reference evidence="1 2" key="1">
    <citation type="submission" date="2015-01" db="EMBL/GenBank/DDBJ databases">
        <title>Evolution of Trichinella species and genotypes.</title>
        <authorList>
            <person name="Korhonen P.K."/>
            <person name="Edoardo P."/>
            <person name="Giuseppe L.R."/>
            <person name="Gasser R.B."/>
        </authorList>
    </citation>
    <scope>NUCLEOTIDE SEQUENCE [LARGE SCALE GENOMIC DNA]</scope>
    <source>
        <strain evidence="1">ISS176</strain>
    </source>
</reference>